<keyword evidence="6" id="KW-0614">Plasmid</keyword>
<dbReference type="InterPro" id="IPR014155">
    <property type="entry name" value="VirB11"/>
</dbReference>
<dbReference type="SUPFAM" id="SSF52540">
    <property type="entry name" value="P-loop containing nucleoside triphosphate hydrolases"/>
    <property type="match status" value="1"/>
</dbReference>
<dbReference type="PANTHER" id="PTHR30486:SF6">
    <property type="entry name" value="TYPE IV PILUS RETRACTATION ATPASE PILT"/>
    <property type="match status" value="1"/>
</dbReference>
<evidence type="ECO:0000313" key="5">
    <source>
        <dbReference type="EMBL" id="ARO45087.1"/>
    </source>
</evidence>
<dbReference type="EMBL" id="KX009062">
    <property type="protein sequence ID" value="ARO45178.1"/>
    <property type="molecule type" value="Genomic_DNA"/>
</dbReference>
<keyword evidence="2" id="KW-0547">Nucleotide-binding</keyword>
<dbReference type="AlphaFoldDB" id="A0A2P0QFL7"/>
<dbReference type="GO" id="GO:0043684">
    <property type="term" value="C:type IV secretion system complex"/>
    <property type="evidence" value="ECO:0007669"/>
    <property type="project" value="UniProtKB-UniRule"/>
</dbReference>
<evidence type="ECO:0000256" key="1">
    <source>
        <dbReference type="ARBA" id="ARBA00006611"/>
    </source>
</evidence>
<evidence type="ECO:0000313" key="6">
    <source>
        <dbReference type="EMBL" id="ARO45178.1"/>
    </source>
</evidence>
<dbReference type="GO" id="GO:0044097">
    <property type="term" value="P:secretion by the type IV secretion system"/>
    <property type="evidence" value="ECO:0007669"/>
    <property type="project" value="InterPro"/>
</dbReference>
<dbReference type="GO" id="GO:0016887">
    <property type="term" value="F:ATP hydrolysis activity"/>
    <property type="evidence" value="ECO:0007669"/>
    <property type="project" value="InterPro"/>
</dbReference>
<geneLocation type="plasmid" evidence="5">
    <name>pUR_RT652</name>
</geneLocation>
<dbReference type="InterPro" id="IPR050921">
    <property type="entry name" value="T4SS_GSP_E_ATPase"/>
</dbReference>
<dbReference type="CDD" id="cd01130">
    <property type="entry name" value="VirB11-like_ATPase"/>
    <property type="match status" value="1"/>
</dbReference>
<dbReference type="GO" id="GO:0005524">
    <property type="term" value="F:ATP binding"/>
    <property type="evidence" value="ECO:0007669"/>
    <property type="project" value="UniProtKB-UniRule"/>
</dbReference>
<dbReference type="Gene3D" id="3.40.50.300">
    <property type="entry name" value="P-loop containing nucleotide triphosphate hydrolases"/>
    <property type="match status" value="1"/>
</dbReference>
<dbReference type="NCBIfam" id="TIGR02788">
    <property type="entry name" value="VirB11"/>
    <property type="match status" value="1"/>
</dbReference>
<dbReference type="EMBL" id="KX009060">
    <property type="protein sequence ID" value="ARO44982.1"/>
    <property type="molecule type" value="Genomic_DNA"/>
</dbReference>
<dbReference type="Pfam" id="PF00437">
    <property type="entry name" value="T2SSE"/>
    <property type="match status" value="1"/>
</dbReference>
<evidence type="ECO:0000256" key="2">
    <source>
        <dbReference type="RuleBase" id="RU366071"/>
    </source>
</evidence>
<dbReference type="RefSeq" id="WP_074321335.1">
    <property type="nucleotide sequence ID" value="NZ_CP017011.1"/>
</dbReference>
<name>A0A2P0QFL7_PSESF</name>
<evidence type="ECO:0000259" key="3">
    <source>
        <dbReference type="Pfam" id="PF00437"/>
    </source>
</evidence>
<evidence type="ECO:0000313" key="4">
    <source>
        <dbReference type="EMBL" id="ARO44982.1"/>
    </source>
</evidence>
<feature type="domain" description="Bacterial type II secretion system protein E" evidence="3">
    <location>
        <begin position="160"/>
        <end position="300"/>
    </location>
</feature>
<keyword evidence="2" id="KW-0067">ATP-binding</keyword>
<dbReference type="InterPro" id="IPR027417">
    <property type="entry name" value="P-loop_NTPase"/>
</dbReference>
<dbReference type="EMBL" id="KX009061">
    <property type="protein sequence ID" value="ARO45087.1"/>
    <property type="molecule type" value="Genomic_DNA"/>
</dbReference>
<protein>
    <recommendedName>
        <fullName evidence="2">Type IV secretion system protein</fullName>
    </recommendedName>
</protein>
<sequence>MSEIASFRRKLESLVTLLDDPDVTEIAVNGPDNVWAGFRGSRFMKPVVVEGITVPMIKSLAELIAAHTDQKVDTYKPILSGRIPINLDPGVPENERGDYRVQVVLAPAVEQHVGGIVCIRKPGINQITLDEYESMGAFAHINEPRPGGQYSDDHLIELYKRKQWKEFFKGIVKARKNIMVSAGTNAGKTTYLNSLMQHVDEHERLVTIEDAREIKTKMKNVVHLLYSRGNQGKAQVTPFDLLESILRLTPDRAIMGELRGGEAFPYLELMNTGHSGSISSIHADSPKLMFDRLASMASRGGADMSTDQLIEYSRQLIDVVIQWEYGFDGRRYISEVQYAKAA</sequence>
<comment type="similarity">
    <text evidence="1 2">Belongs to the GSP E family.</text>
</comment>
<geneLocation type="plasmid" evidence="4">
    <name>pUR_RT594</name>
</geneLocation>
<dbReference type="Gene3D" id="3.30.450.90">
    <property type="match status" value="1"/>
</dbReference>
<organism evidence="6">
    <name type="scientific">Pseudomonas syringae pv. actinidiae</name>
    <dbReference type="NCBI Taxonomy" id="103796"/>
    <lineage>
        <taxon>Bacteria</taxon>
        <taxon>Pseudomonadati</taxon>
        <taxon>Pseudomonadota</taxon>
        <taxon>Gammaproteobacteria</taxon>
        <taxon>Pseudomonadales</taxon>
        <taxon>Pseudomonadaceae</taxon>
        <taxon>Pseudomonas</taxon>
        <taxon>Pseudomonas syringae</taxon>
    </lineage>
</organism>
<keyword evidence="6" id="KW-0378">Hydrolase</keyword>
<accession>A0A2P0QFL7</accession>
<dbReference type="PANTHER" id="PTHR30486">
    <property type="entry name" value="TWITCHING MOTILITY PROTEIN PILT"/>
    <property type="match status" value="1"/>
</dbReference>
<reference evidence="6" key="1">
    <citation type="submission" date="2016-03" db="EMBL/GenBank/DDBJ databases">
        <title>The evolution of Pseudomonas syringae pv. actinidiae in New Zealand.</title>
        <authorList>
            <person name="Taiaroa G."/>
            <person name="Poulter R.T.M."/>
            <person name="Lamont I."/>
            <person name="Stockwell P."/>
            <person name="Butler M.I."/>
        </authorList>
    </citation>
    <scope>NUCLEOTIDE SEQUENCE</scope>
    <source>
        <strain evidence="6">B4A</strain>
        <strain evidence="4">RT594</strain>
        <strain evidence="5">RT652</strain>
        <plasmid evidence="6">pUR_B4A</plasmid>
        <plasmid evidence="4">pUR_RT594</plasmid>
        <plasmid evidence="5">pUR_RT652</plasmid>
    </source>
</reference>
<dbReference type="InterPro" id="IPR001482">
    <property type="entry name" value="T2SS/T4SS_dom"/>
</dbReference>
<proteinExistence type="inferred from homology"/>
<geneLocation type="plasmid" evidence="6">
    <name>pUR_B4A</name>
</geneLocation>
<comment type="function">
    <text evidence="2">Part of the Type IV secretion system.</text>
</comment>